<evidence type="ECO:0000313" key="1">
    <source>
        <dbReference type="EMBL" id="GMT18091.1"/>
    </source>
</evidence>
<accession>A0AAV5VEI1</accession>
<keyword evidence="2" id="KW-1185">Reference proteome</keyword>
<feature type="non-terminal residue" evidence="1">
    <location>
        <position position="81"/>
    </location>
</feature>
<protein>
    <submittedName>
        <fullName evidence="1">Uncharacterized protein</fullName>
    </submittedName>
</protein>
<dbReference type="AlphaFoldDB" id="A0AAV5VEI1"/>
<feature type="non-terminal residue" evidence="1">
    <location>
        <position position="1"/>
    </location>
</feature>
<evidence type="ECO:0000313" key="2">
    <source>
        <dbReference type="Proteomes" id="UP001432322"/>
    </source>
</evidence>
<reference evidence="1" key="1">
    <citation type="submission" date="2023-10" db="EMBL/GenBank/DDBJ databases">
        <title>Genome assembly of Pristionchus species.</title>
        <authorList>
            <person name="Yoshida K."/>
            <person name="Sommer R.J."/>
        </authorList>
    </citation>
    <scope>NUCLEOTIDE SEQUENCE</scope>
    <source>
        <strain evidence="1">RS5133</strain>
    </source>
</reference>
<gene>
    <name evidence="1" type="ORF">PFISCL1PPCAC_9388</name>
</gene>
<name>A0AAV5VEI1_9BILA</name>
<organism evidence="1 2">
    <name type="scientific">Pristionchus fissidentatus</name>
    <dbReference type="NCBI Taxonomy" id="1538716"/>
    <lineage>
        <taxon>Eukaryota</taxon>
        <taxon>Metazoa</taxon>
        <taxon>Ecdysozoa</taxon>
        <taxon>Nematoda</taxon>
        <taxon>Chromadorea</taxon>
        <taxon>Rhabditida</taxon>
        <taxon>Rhabditina</taxon>
        <taxon>Diplogasteromorpha</taxon>
        <taxon>Diplogasteroidea</taxon>
        <taxon>Neodiplogasteridae</taxon>
        <taxon>Pristionchus</taxon>
    </lineage>
</organism>
<dbReference type="Proteomes" id="UP001432322">
    <property type="component" value="Unassembled WGS sequence"/>
</dbReference>
<sequence length="81" mass="9246">SQLVFRLSMTRIKLEAIIVLQDETLDTIARRQDSESDLSLLIDDSNCSPIAYPLRRFVLRCGEDSSEFVSGKESETIHHHL</sequence>
<comment type="caution">
    <text evidence="1">The sequence shown here is derived from an EMBL/GenBank/DDBJ whole genome shotgun (WGS) entry which is preliminary data.</text>
</comment>
<dbReference type="EMBL" id="BTSY01000003">
    <property type="protein sequence ID" value="GMT18091.1"/>
    <property type="molecule type" value="Genomic_DNA"/>
</dbReference>
<proteinExistence type="predicted"/>